<comment type="caution">
    <text evidence="1">The sequence shown here is derived from an EMBL/GenBank/DDBJ whole genome shotgun (WGS) entry which is preliminary data.</text>
</comment>
<proteinExistence type="predicted"/>
<reference evidence="1" key="1">
    <citation type="journal article" date="2022" name="bioRxiv">
        <title>Sequencing and chromosome-scale assembly of the giantPleurodeles waltlgenome.</title>
        <authorList>
            <person name="Brown T."/>
            <person name="Elewa A."/>
            <person name="Iarovenko S."/>
            <person name="Subramanian E."/>
            <person name="Araus A.J."/>
            <person name="Petzold A."/>
            <person name="Susuki M."/>
            <person name="Suzuki K.-i.T."/>
            <person name="Hayashi T."/>
            <person name="Toyoda A."/>
            <person name="Oliveira C."/>
            <person name="Osipova E."/>
            <person name="Leigh N.D."/>
            <person name="Simon A."/>
            <person name="Yun M.H."/>
        </authorList>
    </citation>
    <scope>NUCLEOTIDE SEQUENCE</scope>
    <source>
        <strain evidence="1">20211129_DDA</strain>
        <tissue evidence="1">Liver</tissue>
    </source>
</reference>
<organism evidence="1 2">
    <name type="scientific">Pleurodeles waltl</name>
    <name type="common">Iberian ribbed newt</name>
    <dbReference type="NCBI Taxonomy" id="8319"/>
    <lineage>
        <taxon>Eukaryota</taxon>
        <taxon>Metazoa</taxon>
        <taxon>Chordata</taxon>
        <taxon>Craniata</taxon>
        <taxon>Vertebrata</taxon>
        <taxon>Euteleostomi</taxon>
        <taxon>Amphibia</taxon>
        <taxon>Batrachia</taxon>
        <taxon>Caudata</taxon>
        <taxon>Salamandroidea</taxon>
        <taxon>Salamandridae</taxon>
        <taxon>Pleurodelinae</taxon>
        <taxon>Pleurodeles</taxon>
    </lineage>
</organism>
<name>A0AAV7N828_PLEWA</name>
<dbReference type="AlphaFoldDB" id="A0AAV7N828"/>
<evidence type="ECO:0000313" key="1">
    <source>
        <dbReference type="EMBL" id="KAJ1110508.1"/>
    </source>
</evidence>
<sequence>MRARAFSFSWRPFRIKRADRERESASAAYHPTTFPEVLIRVEALHSRDLSVWMIASSLVRSACSPGSLDRVLFNSMLLQLLTLTD</sequence>
<keyword evidence="2" id="KW-1185">Reference proteome</keyword>
<gene>
    <name evidence="1" type="ORF">NDU88_007859</name>
</gene>
<protein>
    <submittedName>
        <fullName evidence="1">Uncharacterized protein</fullName>
    </submittedName>
</protein>
<dbReference type="EMBL" id="JANPWB010000013">
    <property type="protein sequence ID" value="KAJ1110508.1"/>
    <property type="molecule type" value="Genomic_DNA"/>
</dbReference>
<dbReference type="Proteomes" id="UP001066276">
    <property type="component" value="Chromosome 9"/>
</dbReference>
<accession>A0AAV7N828</accession>
<evidence type="ECO:0000313" key="2">
    <source>
        <dbReference type="Proteomes" id="UP001066276"/>
    </source>
</evidence>